<dbReference type="GO" id="GO:0016705">
    <property type="term" value="F:oxidoreductase activity, acting on paired donors, with incorporation or reduction of molecular oxygen"/>
    <property type="evidence" value="ECO:0007669"/>
    <property type="project" value="InterPro"/>
</dbReference>
<evidence type="ECO:0000313" key="4">
    <source>
        <dbReference type="EMBL" id="ETV79930.1"/>
    </source>
</evidence>
<keyword evidence="3" id="KW-0560">Oxidoreductase</keyword>
<dbReference type="PRINTS" id="PR00463">
    <property type="entry name" value="EP450I"/>
</dbReference>
<dbReference type="PANTHER" id="PTHR24291">
    <property type="entry name" value="CYTOCHROME P450 FAMILY 4"/>
    <property type="match status" value="1"/>
</dbReference>
<dbReference type="GeneID" id="20809128"/>
<dbReference type="OrthoDB" id="1470350at2759"/>
<dbReference type="PRINTS" id="PR00385">
    <property type="entry name" value="P450"/>
</dbReference>
<dbReference type="PROSITE" id="PS00086">
    <property type="entry name" value="CYTOCHROME_P450"/>
    <property type="match status" value="1"/>
</dbReference>
<evidence type="ECO:0000256" key="2">
    <source>
        <dbReference type="PIRSR" id="PIRSR602401-1"/>
    </source>
</evidence>
<keyword evidence="2 3" id="KW-0349">Heme</keyword>
<dbReference type="InterPro" id="IPR036396">
    <property type="entry name" value="Cyt_P450_sf"/>
</dbReference>
<evidence type="ECO:0008006" key="5">
    <source>
        <dbReference type="Google" id="ProtNLM"/>
    </source>
</evidence>
<dbReference type="VEuPathDB" id="FungiDB:H257_07132"/>
<dbReference type="Pfam" id="PF00067">
    <property type="entry name" value="p450"/>
    <property type="match status" value="1"/>
</dbReference>
<keyword evidence="2 3" id="KW-0408">Iron</keyword>
<name>W4GJQ1_APHAT</name>
<dbReference type="GO" id="GO:0004497">
    <property type="term" value="F:monooxygenase activity"/>
    <property type="evidence" value="ECO:0007669"/>
    <property type="project" value="UniProtKB-KW"/>
</dbReference>
<sequence>MLPSLSMLATAGAIAAAVALGAGATASIALMYLFVIKPARSPVNGMPGPASAHWFFGNVQEIYDIMWTQAKFPEPLLSWVQQYGGVFRYRFMMKNRILLTDPEALKHVLTTHSDIYPRDDGTRMIFRDLIGGDGLLSSENATHAQQRRMMQPLFRHDNIKSFLGMFHHHVRRLQDEHLARLQLSPPSTPPANTTQTVDMHELFTKLTLDIIGVSAFSYEFDALAPHQDKYPQTKQVSVVEAIELLITPPSLLYIVGILLLPWFPRWPLPAQNQRRRARRRLFEVVDAVLASKLSPSAKPPPSATSLPKTIKMLDLVDLMLTDTNDHKVSIDEARIHVMTFMLAGHETTSTTLSWVFTMLAQHADVEAKVRAECRHVLAANNHSWDWKALGELKYTTAVIHETLRLFPTASMLATRVCVQDNDMPTLASVNEHAKPVFIPKGTQMLVHTGAMHRNPKYWSRPAEFVPDRFIEGTESFEADKGLRGGQGNTYYYMPFSTGSKNCIGMRFAMAELQVVVASLVARHSFRLTPDANVEPSFVGVTMRPKHLNMTVHLVD</sequence>
<dbReference type="EMBL" id="KI913127">
    <property type="protein sequence ID" value="ETV79930.1"/>
    <property type="molecule type" value="Genomic_DNA"/>
</dbReference>
<dbReference type="SUPFAM" id="SSF48264">
    <property type="entry name" value="Cytochrome P450"/>
    <property type="match status" value="1"/>
</dbReference>
<dbReference type="InterPro" id="IPR001128">
    <property type="entry name" value="Cyt_P450"/>
</dbReference>
<dbReference type="GO" id="GO:0020037">
    <property type="term" value="F:heme binding"/>
    <property type="evidence" value="ECO:0007669"/>
    <property type="project" value="InterPro"/>
</dbReference>
<comment type="cofactor">
    <cofactor evidence="2">
        <name>heme</name>
        <dbReference type="ChEBI" id="CHEBI:30413"/>
    </cofactor>
</comment>
<accession>W4GJQ1</accession>
<evidence type="ECO:0000256" key="3">
    <source>
        <dbReference type="RuleBase" id="RU000461"/>
    </source>
</evidence>
<dbReference type="PANTHER" id="PTHR24291:SF175">
    <property type="entry name" value="CYTOCHROME P450"/>
    <property type="match status" value="1"/>
</dbReference>
<keyword evidence="2 3" id="KW-0479">Metal-binding</keyword>
<keyword evidence="3" id="KW-0503">Monooxygenase</keyword>
<proteinExistence type="inferred from homology"/>
<dbReference type="InterPro" id="IPR017972">
    <property type="entry name" value="Cyt_P450_CS"/>
</dbReference>
<feature type="binding site" description="axial binding residue" evidence="2">
    <location>
        <position position="502"/>
    </location>
    <ligand>
        <name>heme</name>
        <dbReference type="ChEBI" id="CHEBI:30413"/>
    </ligand>
    <ligandPart>
        <name>Fe</name>
        <dbReference type="ChEBI" id="CHEBI:18248"/>
    </ligandPart>
</feature>
<dbReference type="GO" id="GO:0005506">
    <property type="term" value="F:iron ion binding"/>
    <property type="evidence" value="ECO:0007669"/>
    <property type="project" value="InterPro"/>
</dbReference>
<reference evidence="4" key="1">
    <citation type="submission" date="2013-12" db="EMBL/GenBank/DDBJ databases">
        <title>The Genome Sequence of Aphanomyces astaci APO3.</title>
        <authorList>
            <consortium name="The Broad Institute Genomics Platform"/>
            <person name="Russ C."/>
            <person name="Tyler B."/>
            <person name="van West P."/>
            <person name="Dieguez-Uribeondo J."/>
            <person name="Young S.K."/>
            <person name="Zeng Q."/>
            <person name="Gargeya S."/>
            <person name="Fitzgerald M."/>
            <person name="Abouelleil A."/>
            <person name="Alvarado L."/>
            <person name="Chapman S.B."/>
            <person name="Gainer-Dewar J."/>
            <person name="Goldberg J."/>
            <person name="Griggs A."/>
            <person name="Gujja S."/>
            <person name="Hansen M."/>
            <person name="Howarth C."/>
            <person name="Imamovic A."/>
            <person name="Ireland A."/>
            <person name="Larimer J."/>
            <person name="McCowan C."/>
            <person name="Murphy C."/>
            <person name="Pearson M."/>
            <person name="Poon T.W."/>
            <person name="Priest M."/>
            <person name="Roberts A."/>
            <person name="Saif S."/>
            <person name="Shea T."/>
            <person name="Sykes S."/>
            <person name="Wortman J."/>
            <person name="Nusbaum C."/>
            <person name="Birren B."/>
        </authorList>
    </citation>
    <scope>NUCLEOTIDE SEQUENCE [LARGE SCALE GENOMIC DNA]</scope>
    <source>
        <strain evidence="4">APO3</strain>
    </source>
</reference>
<organism evidence="4">
    <name type="scientific">Aphanomyces astaci</name>
    <name type="common">Crayfish plague agent</name>
    <dbReference type="NCBI Taxonomy" id="112090"/>
    <lineage>
        <taxon>Eukaryota</taxon>
        <taxon>Sar</taxon>
        <taxon>Stramenopiles</taxon>
        <taxon>Oomycota</taxon>
        <taxon>Saprolegniomycetes</taxon>
        <taxon>Saprolegniales</taxon>
        <taxon>Verrucalvaceae</taxon>
        <taxon>Aphanomyces</taxon>
    </lineage>
</organism>
<protein>
    <recommendedName>
        <fullName evidence="5">Cytochrome P450</fullName>
    </recommendedName>
</protein>
<dbReference type="Gene3D" id="1.10.630.10">
    <property type="entry name" value="Cytochrome P450"/>
    <property type="match status" value="1"/>
</dbReference>
<gene>
    <name evidence="4" type="ORF">H257_07132</name>
</gene>
<dbReference type="RefSeq" id="XP_009830866.1">
    <property type="nucleotide sequence ID" value="XM_009832564.1"/>
</dbReference>
<dbReference type="InterPro" id="IPR002401">
    <property type="entry name" value="Cyt_P450_E_grp-I"/>
</dbReference>
<dbReference type="AlphaFoldDB" id="W4GJQ1"/>
<evidence type="ECO:0000256" key="1">
    <source>
        <dbReference type="ARBA" id="ARBA00010617"/>
    </source>
</evidence>
<dbReference type="InterPro" id="IPR050196">
    <property type="entry name" value="Cytochrome_P450_Monoox"/>
</dbReference>
<comment type="similarity">
    <text evidence="1 3">Belongs to the cytochrome P450 family.</text>
</comment>